<keyword evidence="1" id="KW-0472">Membrane</keyword>
<evidence type="ECO:0000256" key="1">
    <source>
        <dbReference type="SAM" id="Phobius"/>
    </source>
</evidence>
<keyword evidence="4" id="KW-1185">Reference proteome</keyword>
<dbReference type="AlphaFoldDB" id="A0A9P1FFA5"/>
<dbReference type="EMBL" id="CAMXCT010000113">
    <property type="protein sequence ID" value="CAI3974043.1"/>
    <property type="molecule type" value="Genomic_DNA"/>
</dbReference>
<evidence type="ECO:0000313" key="2">
    <source>
        <dbReference type="EMBL" id="CAI3974043.1"/>
    </source>
</evidence>
<keyword evidence="1" id="KW-0812">Transmembrane</keyword>
<protein>
    <submittedName>
        <fullName evidence="2">Uncharacterized protein</fullName>
    </submittedName>
</protein>
<reference evidence="2" key="1">
    <citation type="submission" date="2022-10" db="EMBL/GenBank/DDBJ databases">
        <authorList>
            <person name="Chen Y."/>
            <person name="Dougan E. K."/>
            <person name="Chan C."/>
            <person name="Rhodes N."/>
            <person name="Thang M."/>
        </authorList>
    </citation>
    <scope>NUCLEOTIDE SEQUENCE</scope>
</reference>
<organism evidence="2">
    <name type="scientific">Cladocopium goreaui</name>
    <dbReference type="NCBI Taxonomy" id="2562237"/>
    <lineage>
        <taxon>Eukaryota</taxon>
        <taxon>Sar</taxon>
        <taxon>Alveolata</taxon>
        <taxon>Dinophyceae</taxon>
        <taxon>Suessiales</taxon>
        <taxon>Symbiodiniaceae</taxon>
        <taxon>Cladocopium</taxon>
    </lineage>
</organism>
<accession>A0A9P1FFA5</accession>
<keyword evidence="1" id="KW-1133">Transmembrane helix</keyword>
<feature type="transmembrane region" description="Helical" evidence="1">
    <location>
        <begin position="20"/>
        <end position="42"/>
    </location>
</feature>
<comment type="caution">
    <text evidence="2">The sequence shown here is derived from an EMBL/GenBank/DDBJ whole genome shotgun (WGS) entry which is preliminary data.</text>
</comment>
<proteinExistence type="predicted"/>
<evidence type="ECO:0000313" key="4">
    <source>
        <dbReference type="Proteomes" id="UP001152797"/>
    </source>
</evidence>
<dbReference type="Proteomes" id="UP001152797">
    <property type="component" value="Unassembled WGS sequence"/>
</dbReference>
<dbReference type="EMBL" id="CAMXCT030000113">
    <property type="protein sequence ID" value="CAL4761355.1"/>
    <property type="molecule type" value="Genomic_DNA"/>
</dbReference>
<sequence>MELGSISIKLSEFRVLCLRAIEQIVLCFGVVFLVIFSFAFAINGMTREVEAVTSEEWSDIGATSSTLIRLAFGAMDMVAVQSVAYESPLLIVATLLNLSKELVK</sequence>
<reference evidence="3" key="2">
    <citation type="submission" date="2024-04" db="EMBL/GenBank/DDBJ databases">
        <authorList>
            <person name="Chen Y."/>
            <person name="Shah S."/>
            <person name="Dougan E. K."/>
            <person name="Thang M."/>
            <person name="Chan C."/>
        </authorList>
    </citation>
    <scope>NUCLEOTIDE SEQUENCE [LARGE SCALE GENOMIC DNA]</scope>
</reference>
<name>A0A9P1FFA5_9DINO</name>
<dbReference type="EMBL" id="CAMXCT020000113">
    <property type="protein sequence ID" value="CAL1127418.1"/>
    <property type="molecule type" value="Genomic_DNA"/>
</dbReference>
<evidence type="ECO:0000313" key="3">
    <source>
        <dbReference type="EMBL" id="CAL1127418.1"/>
    </source>
</evidence>
<gene>
    <name evidence="2" type="ORF">C1SCF055_LOCUS2477</name>
</gene>